<reference evidence="1" key="1">
    <citation type="submission" date="2022-07" db="EMBL/GenBank/DDBJ databases">
        <title>Genome Sequence of Phlebia brevispora.</title>
        <authorList>
            <person name="Buettner E."/>
        </authorList>
    </citation>
    <scope>NUCLEOTIDE SEQUENCE</scope>
    <source>
        <strain evidence="1">MPL23</strain>
    </source>
</reference>
<evidence type="ECO:0000313" key="2">
    <source>
        <dbReference type="Proteomes" id="UP001148662"/>
    </source>
</evidence>
<proteinExistence type="predicted"/>
<gene>
    <name evidence="1" type="ORF">NM688_g3302</name>
</gene>
<sequence length="280" mass="30778">MLLAYLRPHTAQCKLTRCRTREVRRAATGAGYVYVHVHLAVLTVYHHLDACIAAPIPPAMQRGVFGGMLSLRHARQPRVWLPGLAISFPIYMAGCFSIHYRLSGPKKGELIKRDNGTSPEAPLSASVLIVSLSLSHRSHIYGARKPFYASRCPAQDYSGLPYSVSHIPHFAASAYSTTSIQPSVTQAPKTLVAPEFIAEGKQWDHKRLHLNQRRAERCPSNEEVSDDELEDAEILTTLTTCGLPSLPDIFSRTQHIANTSYAPHGLSPSLKNSTAHAHGS</sequence>
<keyword evidence="2" id="KW-1185">Reference proteome</keyword>
<organism evidence="1 2">
    <name type="scientific">Phlebia brevispora</name>
    <dbReference type="NCBI Taxonomy" id="194682"/>
    <lineage>
        <taxon>Eukaryota</taxon>
        <taxon>Fungi</taxon>
        <taxon>Dikarya</taxon>
        <taxon>Basidiomycota</taxon>
        <taxon>Agaricomycotina</taxon>
        <taxon>Agaricomycetes</taxon>
        <taxon>Polyporales</taxon>
        <taxon>Meruliaceae</taxon>
        <taxon>Phlebia</taxon>
    </lineage>
</organism>
<evidence type="ECO:0000313" key="1">
    <source>
        <dbReference type="EMBL" id="KAJ3554055.1"/>
    </source>
</evidence>
<name>A0ACC1T6B7_9APHY</name>
<dbReference type="Proteomes" id="UP001148662">
    <property type="component" value="Unassembled WGS sequence"/>
</dbReference>
<accession>A0ACC1T6B7</accession>
<comment type="caution">
    <text evidence="1">The sequence shown here is derived from an EMBL/GenBank/DDBJ whole genome shotgun (WGS) entry which is preliminary data.</text>
</comment>
<protein>
    <submittedName>
        <fullName evidence="1">Uncharacterized protein</fullName>
    </submittedName>
</protein>
<dbReference type="EMBL" id="JANHOG010000469">
    <property type="protein sequence ID" value="KAJ3554055.1"/>
    <property type="molecule type" value="Genomic_DNA"/>
</dbReference>